<dbReference type="SUPFAM" id="SSF52151">
    <property type="entry name" value="FabD/lysophospholipase-like"/>
    <property type="match status" value="1"/>
</dbReference>
<evidence type="ECO:0000313" key="6">
    <source>
        <dbReference type="EMBL" id="GLR13155.1"/>
    </source>
</evidence>
<dbReference type="Proteomes" id="UP001156706">
    <property type="component" value="Unassembled WGS sequence"/>
</dbReference>
<name>A0ABQ5YDZ4_9NEIS</name>
<protein>
    <recommendedName>
        <fullName evidence="5">PNPLA domain-containing protein</fullName>
    </recommendedName>
</protein>
<dbReference type="RefSeq" id="WP_284196266.1">
    <property type="nucleotide sequence ID" value="NZ_BSOG01000002.1"/>
</dbReference>
<gene>
    <name evidence="6" type="ORF">GCM10007907_19450</name>
</gene>
<evidence type="ECO:0000256" key="4">
    <source>
        <dbReference type="PROSITE-ProRule" id="PRU01161"/>
    </source>
</evidence>
<keyword evidence="1 4" id="KW-0378">Hydrolase</keyword>
<feature type="short sequence motif" description="GXSXG" evidence="4">
    <location>
        <begin position="47"/>
        <end position="51"/>
    </location>
</feature>
<reference evidence="7" key="1">
    <citation type="journal article" date="2019" name="Int. J. Syst. Evol. Microbiol.">
        <title>The Global Catalogue of Microorganisms (GCM) 10K type strain sequencing project: providing services to taxonomists for standard genome sequencing and annotation.</title>
        <authorList>
            <consortium name="The Broad Institute Genomics Platform"/>
            <consortium name="The Broad Institute Genome Sequencing Center for Infectious Disease"/>
            <person name="Wu L."/>
            <person name="Ma J."/>
        </authorList>
    </citation>
    <scope>NUCLEOTIDE SEQUENCE [LARGE SCALE GENOMIC DNA]</scope>
    <source>
        <strain evidence="7">NBRC 110044</strain>
    </source>
</reference>
<evidence type="ECO:0000313" key="7">
    <source>
        <dbReference type="Proteomes" id="UP001156706"/>
    </source>
</evidence>
<dbReference type="PANTHER" id="PTHR14226:SF57">
    <property type="entry name" value="BLR7027 PROTEIN"/>
    <property type="match status" value="1"/>
</dbReference>
<dbReference type="PROSITE" id="PS51635">
    <property type="entry name" value="PNPLA"/>
    <property type="match status" value="1"/>
</dbReference>
<dbReference type="EMBL" id="BSOG01000002">
    <property type="protein sequence ID" value="GLR13155.1"/>
    <property type="molecule type" value="Genomic_DNA"/>
</dbReference>
<feature type="active site" description="Proton acceptor" evidence="4">
    <location>
        <position position="211"/>
    </location>
</feature>
<keyword evidence="3 4" id="KW-0443">Lipid metabolism</keyword>
<proteinExistence type="predicted"/>
<comment type="caution">
    <text evidence="4">Lacks conserved residue(s) required for the propagation of feature annotation.</text>
</comment>
<feature type="domain" description="PNPLA" evidence="5">
    <location>
        <begin position="11"/>
        <end position="224"/>
    </location>
</feature>
<evidence type="ECO:0000259" key="5">
    <source>
        <dbReference type="PROSITE" id="PS51635"/>
    </source>
</evidence>
<keyword evidence="2 4" id="KW-0442">Lipid degradation</keyword>
<comment type="caution">
    <text evidence="6">The sequence shown here is derived from an EMBL/GenBank/DDBJ whole genome shotgun (WGS) entry which is preliminary data.</text>
</comment>
<dbReference type="InterPro" id="IPR050301">
    <property type="entry name" value="NTE"/>
</dbReference>
<accession>A0ABQ5YDZ4</accession>
<dbReference type="Pfam" id="PF01734">
    <property type="entry name" value="Patatin"/>
    <property type="match status" value="1"/>
</dbReference>
<sequence length="391" mass="43161">MSDTRSPLIGLIMSGGGARAAYQVGVLRAVAKMLPHNAPNPFQIISGTSAGGINAASLASGSHNFRKAVCKLEFVWKNLSVEHVYRTDLRTMIGNFFHWVGPLFTGGFGKFNPRSFLDNAPLNDLLDKLIDFNGIQSAIDGGHLRALSITASGYNSGQSVSFFQAAEDIKGWNRVQRVGTRARIELRHLLASAAIPFVFPAVQINREWFGDGSVRQVAPISPALHLGAEKILVIGVSPAREEPLERLYAPDYPTLAQVAGHLMNSIFIDGMEVDLERIARVNRTLSFVPEEVKGRRDVQLREVEMLIISPSKPLETIASRHTARFPWTMRFVLGGLGALKRQGSVLASYLLFHRRYARDLIELGYTDAMRRRGDIIRFLGYDPAALPPTED</sequence>
<dbReference type="InterPro" id="IPR002641">
    <property type="entry name" value="PNPLA_dom"/>
</dbReference>
<evidence type="ECO:0000256" key="3">
    <source>
        <dbReference type="ARBA" id="ARBA00023098"/>
    </source>
</evidence>
<dbReference type="InterPro" id="IPR016035">
    <property type="entry name" value="Acyl_Trfase/lysoPLipase"/>
</dbReference>
<keyword evidence="7" id="KW-1185">Reference proteome</keyword>
<evidence type="ECO:0000256" key="2">
    <source>
        <dbReference type="ARBA" id="ARBA00022963"/>
    </source>
</evidence>
<evidence type="ECO:0000256" key="1">
    <source>
        <dbReference type="ARBA" id="ARBA00022801"/>
    </source>
</evidence>
<organism evidence="6 7">
    <name type="scientific">Chitinimonas prasina</name>
    <dbReference type="NCBI Taxonomy" id="1434937"/>
    <lineage>
        <taxon>Bacteria</taxon>
        <taxon>Pseudomonadati</taxon>
        <taxon>Pseudomonadota</taxon>
        <taxon>Betaproteobacteria</taxon>
        <taxon>Neisseriales</taxon>
        <taxon>Chitinibacteraceae</taxon>
        <taxon>Chitinimonas</taxon>
    </lineage>
</organism>
<feature type="active site" description="Nucleophile" evidence="4">
    <location>
        <position position="49"/>
    </location>
</feature>
<dbReference type="Gene3D" id="3.40.1090.10">
    <property type="entry name" value="Cytosolic phospholipase A2 catalytic domain"/>
    <property type="match status" value="1"/>
</dbReference>
<dbReference type="PANTHER" id="PTHR14226">
    <property type="entry name" value="NEUROPATHY TARGET ESTERASE/SWISS CHEESE D.MELANOGASTER"/>
    <property type="match status" value="1"/>
</dbReference>